<comment type="caution">
    <text evidence="1">The sequence shown here is derived from an EMBL/GenBank/DDBJ whole genome shotgun (WGS) entry which is preliminary data.</text>
</comment>
<dbReference type="EMBL" id="JAGVWC010000008">
    <property type="protein sequence ID" value="MBS3061221.1"/>
    <property type="molecule type" value="Genomic_DNA"/>
</dbReference>
<sequence length="146" mass="17280">MPEEKENDSVYFEEKAKHLLAQQLDILPEEFDSLQQYLKTSRNMLKYYFGEAGIHFDEETQAKLENLVTKSDFLVLEFARLEFQVRQWANEAEKRLIAQKPFAVNEKEALEFRESFQSLQAETRNVGHETQALIYELCRLTEKRIA</sequence>
<evidence type="ECO:0000313" key="1">
    <source>
        <dbReference type="EMBL" id="MBS3061221.1"/>
    </source>
</evidence>
<accession>A0A8T4L365</accession>
<dbReference type="AlphaFoldDB" id="A0A8T4L365"/>
<gene>
    <name evidence="1" type="ORF">J4215_01400</name>
</gene>
<proteinExistence type="predicted"/>
<evidence type="ECO:0000313" key="2">
    <source>
        <dbReference type="Proteomes" id="UP000675968"/>
    </source>
</evidence>
<name>A0A8T4L365_9ARCH</name>
<dbReference type="Proteomes" id="UP000675968">
    <property type="component" value="Unassembled WGS sequence"/>
</dbReference>
<reference evidence="1" key="1">
    <citation type="submission" date="2021-03" db="EMBL/GenBank/DDBJ databases">
        <authorList>
            <person name="Jaffe A."/>
        </authorList>
    </citation>
    <scope>NUCLEOTIDE SEQUENCE</scope>
    <source>
        <strain evidence="1">RIFCSPLOWO2_01_FULL_AR10_48_17</strain>
    </source>
</reference>
<protein>
    <submittedName>
        <fullName evidence="1">Uncharacterized protein</fullName>
    </submittedName>
</protein>
<reference evidence="1" key="2">
    <citation type="submission" date="2021-05" db="EMBL/GenBank/DDBJ databases">
        <title>Protein family content uncovers lineage relationships and bacterial pathway maintenance mechanisms in DPANN archaea.</title>
        <authorList>
            <person name="Castelle C.J."/>
            <person name="Meheust R."/>
            <person name="Jaffe A.L."/>
            <person name="Seitz K."/>
            <person name="Gong X."/>
            <person name="Baker B.J."/>
            <person name="Banfield J.F."/>
        </authorList>
    </citation>
    <scope>NUCLEOTIDE SEQUENCE</scope>
    <source>
        <strain evidence="1">RIFCSPLOWO2_01_FULL_AR10_48_17</strain>
    </source>
</reference>
<organism evidence="1 2">
    <name type="scientific">Candidatus Iainarchaeum sp</name>
    <dbReference type="NCBI Taxonomy" id="3101447"/>
    <lineage>
        <taxon>Archaea</taxon>
        <taxon>Candidatus Iainarchaeota</taxon>
        <taxon>Candidatus Iainarchaeia</taxon>
        <taxon>Candidatus Iainarchaeales</taxon>
        <taxon>Candidatus Iainarchaeaceae</taxon>
        <taxon>Candidatus Iainarchaeum</taxon>
    </lineage>
</organism>